<name>A0AAN9R3J0_CANGL</name>
<reference evidence="1 2" key="1">
    <citation type="submission" date="2024-01" db="EMBL/GenBank/DDBJ databases">
        <title>The genomes of 5 underutilized Papilionoideae crops provide insights into root nodulation and disease resistanc.</title>
        <authorList>
            <person name="Jiang F."/>
        </authorList>
    </citation>
    <scope>NUCLEOTIDE SEQUENCE [LARGE SCALE GENOMIC DNA]</scope>
    <source>
        <strain evidence="1">LVBAO_FW01</strain>
        <tissue evidence="1">Leaves</tissue>
    </source>
</reference>
<gene>
    <name evidence="1" type="ORF">VNO77_03084</name>
</gene>
<sequence length="268" mass="30399">MKQKGKNRKAKGETVIKVFTLEKGGWIFLDFGLETAPTLEKRSWNLCVLLLGVLWKKLQVRSRRPRGEPCDCLDCRLLRGCQLLIRDRVSQSLTSRTNINSCIVDEIGVSDSSLQGLNAGREDGPWGSSWHKAPFPAISPESIKVSMEEYRTKTETCANLIEARKEVRKEKLLGAIKVVIGDEVLIVLWAFCSSMSGTATGTIIRALDIPRPLLQRFPLPFFSCRYCTRLHQEAIRETLRTIVAEGRAPKRALRPLTELDGRSRRWEY</sequence>
<dbReference type="AlphaFoldDB" id="A0AAN9R3J0"/>
<comment type="caution">
    <text evidence="1">The sequence shown here is derived from an EMBL/GenBank/DDBJ whole genome shotgun (WGS) entry which is preliminary data.</text>
</comment>
<protein>
    <submittedName>
        <fullName evidence="1">Uncharacterized protein</fullName>
    </submittedName>
</protein>
<keyword evidence="2" id="KW-1185">Reference proteome</keyword>
<evidence type="ECO:0000313" key="2">
    <source>
        <dbReference type="Proteomes" id="UP001367508"/>
    </source>
</evidence>
<proteinExistence type="predicted"/>
<dbReference type="Proteomes" id="UP001367508">
    <property type="component" value="Unassembled WGS sequence"/>
</dbReference>
<organism evidence="1 2">
    <name type="scientific">Canavalia gladiata</name>
    <name type="common">Sword bean</name>
    <name type="synonym">Dolichos gladiatus</name>
    <dbReference type="NCBI Taxonomy" id="3824"/>
    <lineage>
        <taxon>Eukaryota</taxon>
        <taxon>Viridiplantae</taxon>
        <taxon>Streptophyta</taxon>
        <taxon>Embryophyta</taxon>
        <taxon>Tracheophyta</taxon>
        <taxon>Spermatophyta</taxon>
        <taxon>Magnoliopsida</taxon>
        <taxon>eudicotyledons</taxon>
        <taxon>Gunneridae</taxon>
        <taxon>Pentapetalae</taxon>
        <taxon>rosids</taxon>
        <taxon>fabids</taxon>
        <taxon>Fabales</taxon>
        <taxon>Fabaceae</taxon>
        <taxon>Papilionoideae</taxon>
        <taxon>50 kb inversion clade</taxon>
        <taxon>NPAAA clade</taxon>
        <taxon>indigoferoid/millettioid clade</taxon>
        <taxon>Phaseoleae</taxon>
        <taxon>Canavalia</taxon>
    </lineage>
</organism>
<accession>A0AAN9R3J0</accession>
<dbReference type="EMBL" id="JAYMYQ010000001">
    <property type="protein sequence ID" value="KAK7361055.1"/>
    <property type="molecule type" value="Genomic_DNA"/>
</dbReference>
<evidence type="ECO:0000313" key="1">
    <source>
        <dbReference type="EMBL" id="KAK7361055.1"/>
    </source>
</evidence>